<protein>
    <submittedName>
        <fullName evidence="1">Uncharacterized protein</fullName>
    </submittedName>
</protein>
<evidence type="ECO:0000313" key="2">
    <source>
        <dbReference type="Proteomes" id="UP001056120"/>
    </source>
</evidence>
<reference evidence="1 2" key="2">
    <citation type="journal article" date="2022" name="Mol. Ecol. Resour.">
        <title>The genomes of chicory, endive, great burdock and yacon provide insights into Asteraceae paleo-polyploidization history and plant inulin production.</title>
        <authorList>
            <person name="Fan W."/>
            <person name="Wang S."/>
            <person name="Wang H."/>
            <person name="Wang A."/>
            <person name="Jiang F."/>
            <person name="Liu H."/>
            <person name="Zhao H."/>
            <person name="Xu D."/>
            <person name="Zhang Y."/>
        </authorList>
    </citation>
    <scope>NUCLEOTIDE SEQUENCE [LARGE SCALE GENOMIC DNA]</scope>
    <source>
        <strain evidence="2">cv. Yunnan</strain>
        <tissue evidence="1">Leaves</tissue>
    </source>
</reference>
<organism evidence="1 2">
    <name type="scientific">Smallanthus sonchifolius</name>
    <dbReference type="NCBI Taxonomy" id="185202"/>
    <lineage>
        <taxon>Eukaryota</taxon>
        <taxon>Viridiplantae</taxon>
        <taxon>Streptophyta</taxon>
        <taxon>Embryophyta</taxon>
        <taxon>Tracheophyta</taxon>
        <taxon>Spermatophyta</taxon>
        <taxon>Magnoliopsida</taxon>
        <taxon>eudicotyledons</taxon>
        <taxon>Gunneridae</taxon>
        <taxon>Pentapetalae</taxon>
        <taxon>asterids</taxon>
        <taxon>campanulids</taxon>
        <taxon>Asterales</taxon>
        <taxon>Asteraceae</taxon>
        <taxon>Asteroideae</taxon>
        <taxon>Heliantheae alliance</taxon>
        <taxon>Millerieae</taxon>
        <taxon>Smallanthus</taxon>
    </lineage>
</organism>
<sequence>MSKQTGPSYNTRGKRKQTVVENAAEKPNSRVELQKMITEGIKDSLPMIFTELEKRQADKLSLQPSNQKSINSQYIRTITQSKPVTFKPKGSNTHKTKRTEREEYYHHSSKDEGMGNNYGHIEKKRKMIGCTYKIKCAEKDKVLYASNLFKDQALEWWNNIVAAKGREVAYAIGWSAFKARVEKKYVPQNEREQIEGKFLSLKMMGTNRQKHATKLLEYA</sequence>
<accession>A0ACB9JZA3</accession>
<dbReference type="EMBL" id="CM042019">
    <property type="protein sequence ID" value="KAI3825317.1"/>
    <property type="molecule type" value="Genomic_DNA"/>
</dbReference>
<name>A0ACB9JZA3_9ASTR</name>
<comment type="caution">
    <text evidence="1">The sequence shown here is derived from an EMBL/GenBank/DDBJ whole genome shotgun (WGS) entry which is preliminary data.</text>
</comment>
<reference evidence="2" key="1">
    <citation type="journal article" date="2022" name="Mol. Ecol. Resour.">
        <title>The genomes of chicory, endive, great burdock and yacon provide insights into Asteraceae palaeo-polyploidization history and plant inulin production.</title>
        <authorList>
            <person name="Fan W."/>
            <person name="Wang S."/>
            <person name="Wang H."/>
            <person name="Wang A."/>
            <person name="Jiang F."/>
            <person name="Liu H."/>
            <person name="Zhao H."/>
            <person name="Xu D."/>
            <person name="Zhang Y."/>
        </authorList>
    </citation>
    <scope>NUCLEOTIDE SEQUENCE [LARGE SCALE GENOMIC DNA]</scope>
    <source>
        <strain evidence="2">cv. Yunnan</strain>
    </source>
</reference>
<dbReference type="Proteomes" id="UP001056120">
    <property type="component" value="Linkage Group LG02"/>
</dbReference>
<evidence type="ECO:0000313" key="1">
    <source>
        <dbReference type="EMBL" id="KAI3825317.1"/>
    </source>
</evidence>
<keyword evidence="2" id="KW-1185">Reference proteome</keyword>
<gene>
    <name evidence="1" type="ORF">L1987_06799</name>
</gene>
<proteinExistence type="predicted"/>